<dbReference type="KEGG" id="hlm:DV707_16135"/>
<evidence type="ECO:0000313" key="3">
    <source>
        <dbReference type="Proteomes" id="UP000296733"/>
    </source>
</evidence>
<organism evidence="2 3">
    <name type="scientific">Halobellus limi</name>
    <dbReference type="NCBI Taxonomy" id="699433"/>
    <lineage>
        <taxon>Archaea</taxon>
        <taxon>Methanobacteriati</taxon>
        <taxon>Methanobacteriota</taxon>
        <taxon>Stenosarchaea group</taxon>
        <taxon>Halobacteria</taxon>
        <taxon>Halobacteriales</taxon>
        <taxon>Haloferacaceae</taxon>
        <taxon>Halobellus</taxon>
    </lineage>
</organism>
<feature type="compositionally biased region" description="Basic and acidic residues" evidence="1">
    <location>
        <begin position="1"/>
        <end position="21"/>
    </location>
</feature>
<feature type="compositionally biased region" description="Polar residues" evidence="1">
    <location>
        <begin position="26"/>
        <end position="43"/>
    </location>
</feature>
<feature type="compositionally biased region" description="Basic and acidic residues" evidence="1">
    <location>
        <begin position="69"/>
        <end position="81"/>
    </location>
</feature>
<keyword evidence="2" id="KW-0614">Plasmid</keyword>
<reference evidence="2 3" key="1">
    <citation type="journal article" date="2019" name="Nat. Commun.">
        <title>A new type of DNA phosphorothioation-based antiviral system in archaea.</title>
        <authorList>
            <person name="Xiong L."/>
            <person name="Liu S."/>
            <person name="Chen S."/>
            <person name="Xiao Y."/>
            <person name="Zhu B."/>
            <person name="Gao Y."/>
            <person name="Zhang Y."/>
            <person name="Chen B."/>
            <person name="Luo J."/>
            <person name="Deng Z."/>
            <person name="Chen X."/>
            <person name="Wang L."/>
            <person name="Chen S."/>
        </authorList>
    </citation>
    <scope>NUCLEOTIDE SEQUENCE [LARGE SCALE GENOMIC DNA]</scope>
    <source>
        <strain evidence="2 3">CGMCC 1.10331</strain>
        <plasmid evidence="2 3">unnamed1</plasmid>
    </source>
</reference>
<proteinExistence type="predicted"/>
<protein>
    <submittedName>
        <fullName evidence="2">Uncharacterized protein</fullName>
    </submittedName>
</protein>
<dbReference type="EMBL" id="CP031312">
    <property type="protein sequence ID" value="QCC49274.1"/>
    <property type="molecule type" value="Genomic_DNA"/>
</dbReference>
<gene>
    <name evidence="2" type="ORF">DV707_16135</name>
</gene>
<geneLocation type="plasmid" evidence="2">
    <name>unnamed1</name>
</geneLocation>
<evidence type="ECO:0000256" key="1">
    <source>
        <dbReference type="SAM" id="MobiDB-lite"/>
    </source>
</evidence>
<sequence length="81" mass="9045">MLRLIDDGADGRPRSPLRRDSAAPTIRSTSGGDDNVRTSSPRRSNVDRTTDGIPPRRWLRPFLAPPREPTARADWRPVEGV</sequence>
<feature type="region of interest" description="Disordered" evidence="1">
    <location>
        <begin position="1"/>
        <end position="81"/>
    </location>
</feature>
<dbReference type="Proteomes" id="UP000296733">
    <property type="component" value="Plasmid unnamed1"/>
</dbReference>
<accession>A0A4D6H5Q9</accession>
<evidence type="ECO:0000313" key="2">
    <source>
        <dbReference type="EMBL" id="QCC49274.1"/>
    </source>
</evidence>
<dbReference type="AlphaFoldDB" id="A0A4D6H5Q9"/>
<name>A0A4D6H5Q9_9EURY</name>